<gene>
    <name evidence="2" type="ORF">MCHLO_12002</name>
</gene>
<dbReference type="Proteomes" id="UP000815677">
    <property type="component" value="Unassembled WGS sequence"/>
</dbReference>
<evidence type="ECO:0000313" key="3">
    <source>
        <dbReference type="Proteomes" id="UP000815677"/>
    </source>
</evidence>
<keyword evidence="3" id="KW-1185">Reference proteome</keyword>
<sequence length="125" mass="12812">MPLLRFVSLAAFVAVAAAQSIIVDNLCSVPVFLFTQTGFGSISNNVHLAAGQTGYGMGISSNWDGAINVGTGCNSDGSSCTTDGTPFSRAEFNYYAVPGSVTYDISLIYGFNVGMKISSAGASCA</sequence>
<dbReference type="SUPFAM" id="SSF49870">
    <property type="entry name" value="Osmotin, thaumatin-like protein"/>
    <property type="match status" value="1"/>
</dbReference>
<dbReference type="EMBL" id="DF848931">
    <property type="protein sequence ID" value="GAT55209.1"/>
    <property type="molecule type" value="Genomic_DNA"/>
</dbReference>
<feature type="signal peptide" evidence="1">
    <location>
        <begin position="1"/>
        <end position="18"/>
    </location>
</feature>
<accession>A0ABQ0LWW0</accession>
<keyword evidence="1" id="KW-0732">Signal</keyword>
<proteinExistence type="predicted"/>
<feature type="chain" id="PRO_5047477912" evidence="1">
    <location>
        <begin position="19"/>
        <end position="125"/>
    </location>
</feature>
<evidence type="ECO:0000313" key="2">
    <source>
        <dbReference type="EMBL" id="GAT55209.1"/>
    </source>
</evidence>
<dbReference type="InterPro" id="IPR037176">
    <property type="entry name" value="Osmotin/thaumatin-like_sf"/>
</dbReference>
<protein>
    <submittedName>
        <fullName evidence="2">Uncharacterized protein</fullName>
    </submittedName>
</protein>
<name>A0ABQ0LWW0_MYCCL</name>
<dbReference type="Gene3D" id="2.60.110.10">
    <property type="entry name" value="Thaumatin"/>
    <property type="match status" value="1"/>
</dbReference>
<organism evidence="2 3">
    <name type="scientific">Mycena chlorophos</name>
    <name type="common">Agaric fungus</name>
    <name type="synonym">Agaricus chlorophos</name>
    <dbReference type="NCBI Taxonomy" id="658473"/>
    <lineage>
        <taxon>Eukaryota</taxon>
        <taxon>Fungi</taxon>
        <taxon>Dikarya</taxon>
        <taxon>Basidiomycota</taxon>
        <taxon>Agaricomycotina</taxon>
        <taxon>Agaricomycetes</taxon>
        <taxon>Agaricomycetidae</taxon>
        <taxon>Agaricales</taxon>
        <taxon>Marasmiineae</taxon>
        <taxon>Mycenaceae</taxon>
        <taxon>Mycena</taxon>
    </lineage>
</organism>
<evidence type="ECO:0000256" key="1">
    <source>
        <dbReference type="SAM" id="SignalP"/>
    </source>
</evidence>
<reference evidence="2" key="1">
    <citation type="submission" date="2014-09" db="EMBL/GenBank/DDBJ databases">
        <title>Genome sequence of the luminous mushroom Mycena chlorophos for searching fungal bioluminescence genes.</title>
        <authorList>
            <person name="Tanaka Y."/>
            <person name="Kasuga D."/>
            <person name="Oba Y."/>
            <person name="Hase S."/>
            <person name="Sato K."/>
            <person name="Oba Y."/>
            <person name="Sakakibara Y."/>
        </authorList>
    </citation>
    <scope>NUCLEOTIDE SEQUENCE</scope>
</reference>